<accession>A0AAE0FDZ1</accession>
<dbReference type="Pfam" id="PF00574">
    <property type="entry name" value="CLP_protease"/>
    <property type="match status" value="1"/>
</dbReference>
<dbReference type="NCBIfam" id="NF009205">
    <property type="entry name" value="PRK12553.1"/>
    <property type="match status" value="1"/>
</dbReference>
<evidence type="ECO:0000256" key="1">
    <source>
        <dbReference type="ARBA" id="ARBA00007039"/>
    </source>
</evidence>
<dbReference type="InterPro" id="IPR001907">
    <property type="entry name" value="ClpP"/>
</dbReference>
<evidence type="ECO:0000313" key="9">
    <source>
        <dbReference type="EMBL" id="KAK3257949.1"/>
    </source>
</evidence>
<reference evidence="9" key="2">
    <citation type="submission" date="2023-06" db="EMBL/GenBank/DDBJ databases">
        <title>Long-read-based genome assembly of the green algal bacterivore Cymbomonas tetramitiformis.</title>
        <authorList>
            <person name="Gyaltshen Y."/>
            <person name="Rozenberg A."/>
            <person name="Paasch A."/>
            <person name="Burns J.A."/>
            <person name="Warring S."/>
            <person name="Larson R."/>
            <person name="Maurer-Alcala X."/>
            <person name="Dacks J."/>
            <person name="Kim E."/>
        </authorList>
    </citation>
    <scope>NUCLEOTIDE SEQUENCE</scope>
    <source>
        <strain evidence="9">PLY_AMNH</strain>
    </source>
</reference>
<evidence type="ECO:0000256" key="4">
    <source>
        <dbReference type="ARBA" id="ARBA00022825"/>
    </source>
</evidence>
<keyword evidence="2 7" id="KW-0645">Protease</keyword>
<dbReference type="PRINTS" id="PR00127">
    <property type="entry name" value="CLPPROTEASEP"/>
</dbReference>
<evidence type="ECO:0000256" key="6">
    <source>
        <dbReference type="PROSITE-ProRule" id="PRU10086"/>
    </source>
</evidence>
<dbReference type="InterPro" id="IPR033135">
    <property type="entry name" value="ClpP_His_AS"/>
</dbReference>
<dbReference type="EMBL" id="LGRX02003224">
    <property type="protein sequence ID" value="KAK3282606.1"/>
    <property type="molecule type" value="Genomic_DNA"/>
</dbReference>
<evidence type="ECO:0000313" key="11">
    <source>
        <dbReference type="Proteomes" id="UP001190700"/>
    </source>
</evidence>
<evidence type="ECO:0000256" key="8">
    <source>
        <dbReference type="RuleBase" id="RU003567"/>
    </source>
</evidence>
<name>A0AAE0FDZ1_9CHLO</name>
<organism evidence="9 11">
    <name type="scientific">Cymbomonas tetramitiformis</name>
    <dbReference type="NCBI Taxonomy" id="36881"/>
    <lineage>
        <taxon>Eukaryota</taxon>
        <taxon>Viridiplantae</taxon>
        <taxon>Chlorophyta</taxon>
        <taxon>Pyramimonadophyceae</taxon>
        <taxon>Pyramimonadales</taxon>
        <taxon>Pyramimonadaceae</taxon>
        <taxon>Cymbomonas</taxon>
    </lineage>
</organism>
<keyword evidence="11" id="KW-1185">Reference proteome</keyword>
<dbReference type="InterPro" id="IPR018215">
    <property type="entry name" value="ClpP_Ser_AS"/>
</dbReference>
<dbReference type="GO" id="GO:0006515">
    <property type="term" value="P:protein quality control for misfolded or incompletely synthesized proteins"/>
    <property type="evidence" value="ECO:0007669"/>
    <property type="project" value="TreeGrafter"/>
</dbReference>
<keyword evidence="3 7" id="KW-0378">Hydrolase</keyword>
<comment type="similarity">
    <text evidence="1 8">Belongs to the peptidase S14 family.</text>
</comment>
<evidence type="ECO:0000256" key="3">
    <source>
        <dbReference type="ARBA" id="ARBA00022801"/>
    </source>
</evidence>
<evidence type="ECO:0000256" key="5">
    <source>
        <dbReference type="PROSITE-ProRule" id="PRU10085"/>
    </source>
</evidence>
<evidence type="ECO:0000313" key="10">
    <source>
        <dbReference type="EMBL" id="KAK3282606.1"/>
    </source>
</evidence>
<dbReference type="Gene3D" id="3.90.226.10">
    <property type="entry name" value="2-enoyl-CoA Hydratase, Chain A, domain 1"/>
    <property type="match status" value="1"/>
</dbReference>
<dbReference type="GO" id="GO:0009536">
    <property type="term" value="C:plastid"/>
    <property type="evidence" value="ECO:0007669"/>
    <property type="project" value="UniProtKB-ARBA"/>
</dbReference>
<dbReference type="GO" id="GO:0004176">
    <property type="term" value="F:ATP-dependent peptidase activity"/>
    <property type="evidence" value="ECO:0007669"/>
    <property type="project" value="InterPro"/>
</dbReference>
<dbReference type="PROSITE" id="PS00381">
    <property type="entry name" value="CLP_PROTEASE_SER"/>
    <property type="match status" value="1"/>
</dbReference>
<dbReference type="GO" id="GO:0009368">
    <property type="term" value="C:endopeptidase Clp complex"/>
    <property type="evidence" value="ECO:0007669"/>
    <property type="project" value="TreeGrafter"/>
</dbReference>
<comment type="caution">
    <text evidence="9">The sequence shown here is derived from an EMBL/GenBank/DDBJ whole genome shotgun (WGS) entry which is preliminary data.</text>
</comment>
<evidence type="ECO:0000256" key="7">
    <source>
        <dbReference type="RuleBase" id="RU000549"/>
    </source>
</evidence>
<feature type="active site" evidence="5">
    <location>
        <position position="172"/>
    </location>
</feature>
<dbReference type="EMBL" id="LGRX02019951">
    <property type="protein sequence ID" value="KAK3257949.1"/>
    <property type="molecule type" value="Genomic_DNA"/>
</dbReference>
<dbReference type="InterPro" id="IPR023562">
    <property type="entry name" value="ClpP/TepA"/>
</dbReference>
<dbReference type="CDD" id="cd07017">
    <property type="entry name" value="S14_ClpP_2"/>
    <property type="match status" value="1"/>
</dbReference>
<dbReference type="FunFam" id="3.90.226.10:FF:000014">
    <property type="entry name" value="ATP-dependent Clp protease proteolytic subunit"/>
    <property type="match status" value="1"/>
</dbReference>
<dbReference type="NCBIfam" id="NF001368">
    <property type="entry name" value="PRK00277.1"/>
    <property type="match status" value="1"/>
</dbReference>
<dbReference type="HAMAP" id="MF_00444">
    <property type="entry name" value="ClpP"/>
    <property type="match status" value="1"/>
</dbReference>
<evidence type="ECO:0000256" key="2">
    <source>
        <dbReference type="ARBA" id="ARBA00022670"/>
    </source>
</evidence>
<dbReference type="PANTHER" id="PTHR10381:SF12">
    <property type="entry name" value="ATP-DEPENDENT CLP PROTEASE PROTEOLYTIC SUBUNIT 5, CHLOROPLASTIC"/>
    <property type="match status" value="1"/>
</dbReference>
<dbReference type="GO" id="GO:0004252">
    <property type="term" value="F:serine-type endopeptidase activity"/>
    <property type="evidence" value="ECO:0007669"/>
    <property type="project" value="UniProtKB-EC"/>
</dbReference>
<sequence length="307" mass="33672">MGIHLTQTDSCLKTAPVFVAKQHLPVKCRVSTRASQTHNTATHLSFSSSVGSSASLLRAQRLRLSASRSTCLPVRADDDDDMPSPMTIAPFHSALTQLLDHRIIRLGGVVEDDMANAIVAQLLYLDAKDSNKDVTIYLNSPGGSVTAGMAIFDTMRHIRPDVSTTCVGMAASMGAFLLSAGTKGKRFALPNARIMIHQPLGGAQGQAADIELQTKEMMYHKENLNKYLAEFTGKTFAEMKADTDRDFFLGAEESVEYGIIDAVISNPTWDQAKQVDTGMYDFEEYDWRELPTLDPLHPANQNLDAEF</sequence>
<dbReference type="AlphaFoldDB" id="A0AAE0FDZ1"/>
<reference evidence="9 11" key="1">
    <citation type="journal article" date="2015" name="Genome Biol. Evol.">
        <title>Comparative Genomics of a Bacterivorous Green Alga Reveals Evolutionary Causalities and Consequences of Phago-Mixotrophic Mode of Nutrition.</title>
        <authorList>
            <person name="Burns J.A."/>
            <person name="Paasch A."/>
            <person name="Narechania A."/>
            <person name="Kim E."/>
        </authorList>
    </citation>
    <scope>NUCLEOTIDE SEQUENCE [LARGE SCALE GENOMIC DNA]</scope>
    <source>
        <strain evidence="9">PLY_AMNH</strain>
    </source>
</reference>
<dbReference type="InterPro" id="IPR029045">
    <property type="entry name" value="ClpP/crotonase-like_dom_sf"/>
</dbReference>
<dbReference type="SUPFAM" id="SSF52096">
    <property type="entry name" value="ClpP/crotonase"/>
    <property type="match status" value="1"/>
</dbReference>
<dbReference type="PROSITE" id="PS00382">
    <property type="entry name" value="CLP_PROTEASE_HIS"/>
    <property type="match status" value="1"/>
</dbReference>
<dbReference type="EC" id="3.4.21.92" evidence="7"/>
<dbReference type="GO" id="GO:0051117">
    <property type="term" value="F:ATPase binding"/>
    <property type="evidence" value="ECO:0007669"/>
    <property type="project" value="TreeGrafter"/>
</dbReference>
<dbReference type="PANTHER" id="PTHR10381">
    <property type="entry name" value="ATP-DEPENDENT CLP PROTEASE PROTEOLYTIC SUBUNIT"/>
    <property type="match status" value="1"/>
</dbReference>
<feature type="active site" evidence="6">
    <location>
        <position position="197"/>
    </location>
</feature>
<keyword evidence="4 7" id="KW-0720">Serine protease</keyword>
<protein>
    <recommendedName>
        <fullName evidence="8">ATP-dependent Clp protease proteolytic subunit</fullName>
        <ecNumber evidence="7">3.4.21.92</ecNumber>
    </recommendedName>
</protein>
<gene>
    <name evidence="9" type="ORF">CYMTET_32982</name>
    <name evidence="10" type="ORF">CYMTET_9663</name>
</gene>
<proteinExistence type="inferred from homology"/>
<dbReference type="Proteomes" id="UP001190700">
    <property type="component" value="Unassembled WGS sequence"/>
</dbReference>